<feature type="compositionally biased region" description="Polar residues" evidence="7">
    <location>
        <begin position="576"/>
        <end position="589"/>
    </location>
</feature>
<feature type="domain" description="GATA-type" evidence="8">
    <location>
        <begin position="179"/>
        <end position="232"/>
    </location>
</feature>
<dbReference type="GO" id="GO:0000981">
    <property type="term" value="F:DNA-binding transcription factor activity, RNA polymerase II-specific"/>
    <property type="evidence" value="ECO:0007669"/>
    <property type="project" value="TreeGrafter"/>
</dbReference>
<dbReference type="AlphaFoldDB" id="A0A8H7S521"/>
<dbReference type="Gene3D" id="3.30.50.10">
    <property type="entry name" value="Erythroid Transcription Factor GATA-1, subunit A"/>
    <property type="match status" value="1"/>
</dbReference>
<gene>
    <name evidence="9" type="ORF">INT45_000480</name>
</gene>
<dbReference type="CDD" id="cd00202">
    <property type="entry name" value="ZnF_GATA"/>
    <property type="match status" value="1"/>
</dbReference>
<dbReference type="PRINTS" id="PR00619">
    <property type="entry name" value="GATAZNFINGER"/>
</dbReference>
<dbReference type="GO" id="GO:0005634">
    <property type="term" value="C:nucleus"/>
    <property type="evidence" value="ECO:0007669"/>
    <property type="project" value="UniProtKB-SubCell"/>
</dbReference>
<feature type="compositionally biased region" description="Basic and acidic residues" evidence="7">
    <location>
        <begin position="323"/>
        <end position="336"/>
    </location>
</feature>
<feature type="compositionally biased region" description="Polar residues" evidence="7">
    <location>
        <begin position="415"/>
        <end position="438"/>
    </location>
</feature>
<dbReference type="SUPFAM" id="SSF57716">
    <property type="entry name" value="Glucocorticoid receptor-like (DNA-binding domain)"/>
    <property type="match status" value="1"/>
</dbReference>
<evidence type="ECO:0000256" key="7">
    <source>
        <dbReference type="SAM" id="MobiDB-lite"/>
    </source>
</evidence>
<feature type="region of interest" description="Disordered" evidence="7">
    <location>
        <begin position="574"/>
        <end position="610"/>
    </location>
</feature>
<dbReference type="Pfam" id="PF00320">
    <property type="entry name" value="GATA"/>
    <property type="match status" value="1"/>
</dbReference>
<dbReference type="GO" id="GO:0045944">
    <property type="term" value="P:positive regulation of transcription by RNA polymerase II"/>
    <property type="evidence" value="ECO:0007669"/>
    <property type="project" value="TreeGrafter"/>
</dbReference>
<evidence type="ECO:0000256" key="1">
    <source>
        <dbReference type="ARBA" id="ARBA00004123"/>
    </source>
</evidence>
<feature type="compositionally biased region" description="Basic and acidic residues" evidence="7">
    <location>
        <begin position="257"/>
        <end position="273"/>
    </location>
</feature>
<comment type="subcellular location">
    <subcellularLocation>
        <location evidence="1">Nucleus</location>
    </subcellularLocation>
</comment>
<accession>A0A8H7S521</accession>
<dbReference type="EMBL" id="JAEPRB010000073">
    <property type="protein sequence ID" value="KAG2222865.1"/>
    <property type="molecule type" value="Genomic_DNA"/>
</dbReference>
<evidence type="ECO:0000256" key="5">
    <source>
        <dbReference type="ARBA" id="ARBA00023242"/>
    </source>
</evidence>
<keyword evidence="2" id="KW-0479">Metal-binding</keyword>
<evidence type="ECO:0000256" key="6">
    <source>
        <dbReference type="PROSITE-ProRule" id="PRU00094"/>
    </source>
</evidence>
<feature type="compositionally biased region" description="Low complexity" evidence="7">
    <location>
        <begin position="590"/>
        <end position="610"/>
    </location>
</feature>
<evidence type="ECO:0000259" key="8">
    <source>
        <dbReference type="PROSITE" id="PS50114"/>
    </source>
</evidence>
<keyword evidence="4" id="KW-0862">Zinc</keyword>
<name>A0A8H7S521_9FUNG</name>
<dbReference type="InterPro" id="IPR039355">
    <property type="entry name" value="Transcription_factor_GATA"/>
</dbReference>
<feature type="compositionally biased region" description="Low complexity" evidence="7">
    <location>
        <begin position="342"/>
        <end position="356"/>
    </location>
</feature>
<dbReference type="Proteomes" id="UP000646827">
    <property type="component" value="Unassembled WGS sequence"/>
</dbReference>
<dbReference type="GO" id="GO:0000122">
    <property type="term" value="P:negative regulation of transcription by RNA polymerase II"/>
    <property type="evidence" value="ECO:0007669"/>
    <property type="project" value="TreeGrafter"/>
</dbReference>
<dbReference type="FunFam" id="3.30.50.10:FF:000007">
    <property type="entry name" value="Nitrogen regulatory AreA, N-terminal"/>
    <property type="match status" value="1"/>
</dbReference>
<feature type="compositionally biased region" description="Low complexity" evidence="7">
    <location>
        <begin position="680"/>
        <end position="690"/>
    </location>
</feature>
<dbReference type="SMART" id="SM00401">
    <property type="entry name" value="ZnF_GATA"/>
    <property type="match status" value="1"/>
</dbReference>
<evidence type="ECO:0000313" key="10">
    <source>
        <dbReference type="Proteomes" id="UP000646827"/>
    </source>
</evidence>
<keyword evidence="10" id="KW-1185">Reference proteome</keyword>
<reference evidence="9 10" key="1">
    <citation type="submission" date="2020-12" db="EMBL/GenBank/DDBJ databases">
        <title>Metabolic potential, ecology and presence of endohyphal bacteria is reflected in genomic diversity of Mucoromycotina.</title>
        <authorList>
            <person name="Muszewska A."/>
            <person name="Okrasinska A."/>
            <person name="Steczkiewicz K."/>
            <person name="Drgas O."/>
            <person name="Orlowska M."/>
            <person name="Perlinska-Lenart U."/>
            <person name="Aleksandrzak-Piekarczyk T."/>
            <person name="Szatraj K."/>
            <person name="Zielenkiewicz U."/>
            <person name="Pilsyk S."/>
            <person name="Malc E."/>
            <person name="Mieczkowski P."/>
            <person name="Kruszewska J.S."/>
            <person name="Biernat P."/>
            <person name="Pawlowska J."/>
        </authorList>
    </citation>
    <scope>NUCLEOTIDE SEQUENCE [LARGE SCALE GENOMIC DNA]</scope>
    <source>
        <strain evidence="9 10">CBS 142.35</strain>
    </source>
</reference>
<dbReference type="PROSITE" id="PS50114">
    <property type="entry name" value="GATA_ZN_FINGER_2"/>
    <property type="match status" value="1"/>
</dbReference>
<dbReference type="InterPro" id="IPR000679">
    <property type="entry name" value="Znf_GATA"/>
</dbReference>
<dbReference type="PANTHER" id="PTHR10071">
    <property type="entry name" value="TRANSCRIPTION FACTOR GATA FAMILY MEMBER"/>
    <property type="match status" value="1"/>
</dbReference>
<dbReference type="PROSITE" id="PS00344">
    <property type="entry name" value="GATA_ZN_FINGER_1"/>
    <property type="match status" value="1"/>
</dbReference>
<organism evidence="9 10">
    <name type="scientific">Circinella minor</name>
    <dbReference type="NCBI Taxonomy" id="1195481"/>
    <lineage>
        <taxon>Eukaryota</taxon>
        <taxon>Fungi</taxon>
        <taxon>Fungi incertae sedis</taxon>
        <taxon>Mucoromycota</taxon>
        <taxon>Mucoromycotina</taxon>
        <taxon>Mucoromycetes</taxon>
        <taxon>Mucorales</taxon>
        <taxon>Lichtheimiaceae</taxon>
        <taxon>Circinella</taxon>
    </lineage>
</organism>
<feature type="compositionally biased region" description="Basic residues" evidence="7">
    <location>
        <begin position="94"/>
        <end position="103"/>
    </location>
</feature>
<feature type="region of interest" description="Disordered" evidence="7">
    <location>
        <begin position="411"/>
        <end position="438"/>
    </location>
</feature>
<sequence>MDIKGGGTAITSPRQNPVPHLHNNNHSDVSVESNDLWKYSTHNYLFEGNNNNSNNDHSETNDCTSHNSDKNEAVSHENNNDQREQRYRSSEHTGHHRQHHPHSGHYTETYGGSGSITSPQPEQPLTTKTATHTSHHGYRINGCRECQHLPVTIASNSSSNNNNSSIPVASKSSAARWVDGPPTQCFNCQTATTPLWRRDQNGNTICNACGLYYKLHNVHRPISMKRNVIKRRKRFSMNSYGQQRHRQENHHQCSHYENQDHDDNDNYNHHESNDSSPSIHEQQQKQQHDRMYQHNNTTMPVDDFHVDSVHHIKSSQKQQRRTRTLDEIDISTERESRRRRSSGSNSNNSNSANTDISNYDNALLSDLRSFFATRNLNSEGSTPSSNNFNKSQIENLLNMLVLNGENENINDDQQKQQASHTRLASAFSDSSTGPPSPFGSITSALTSLVLEPDKFRQALQSRREDLQAEVNTINKLLSCLSFQESGTTANSSPLILQQSPPSMEHGSSILQQSSLTNALPSLTLVERLSTVYQQLLNGGSPVTTQLQQIDSSLQDNNKNNILASTIMVLGAAAAATNHQQQHQSNKPQHSSSSPIPTLSPSPTTSLSNPLNANSCSLLSNTRSNNNDNFYRSAFTPSTSLATGLYRKRTVNNSNKVTKDSSKKKATLSEITSGKSKSRLELSQSSSSSSSGRFLFDPEFRTVTGPTTPDPTGPSSPNDIQSSFRFQLAPLNENNNTTTSQPPLSPP</sequence>
<evidence type="ECO:0000313" key="9">
    <source>
        <dbReference type="EMBL" id="KAG2222865.1"/>
    </source>
</evidence>
<dbReference type="GO" id="GO:0000978">
    <property type="term" value="F:RNA polymerase II cis-regulatory region sequence-specific DNA binding"/>
    <property type="evidence" value="ECO:0007669"/>
    <property type="project" value="TreeGrafter"/>
</dbReference>
<feature type="compositionally biased region" description="Polar residues" evidence="7">
    <location>
        <begin position="731"/>
        <end position="746"/>
    </location>
</feature>
<evidence type="ECO:0000256" key="4">
    <source>
        <dbReference type="ARBA" id="ARBA00022833"/>
    </source>
</evidence>
<feature type="region of interest" description="Disordered" evidence="7">
    <location>
        <begin position="238"/>
        <end position="289"/>
    </location>
</feature>
<protein>
    <recommendedName>
        <fullName evidence="8">GATA-type domain-containing protein</fullName>
    </recommendedName>
</protein>
<feature type="region of interest" description="Disordered" evidence="7">
    <location>
        <begin position="311"/>
        <end position="356"/>
    </location>
</feature>
<proteinExistence type="predicted"/>
<dbReference type="PANTHER" id="PTHR10071:SF281">
    <property type="entry name" value="BOX A-BINDING FACTOR-RELATED"/>
    <property type="match status" value="1"/>
</dbReference>
<feature type="region of interest" description="Disordered" evidence="7">
    <location>
        <begin position="1"/>
        <end position="29"/>
    </location>
</feature>
<feature type="region of interest" description="Disordered" evidence="7">
    <location>
        <begin position="48"/>
        <end position="133"/>
    </location>
</feature>
<keyword evidence="3 6" id="KW-0863">Zinc-finger</keyword>
<feature type="compositionally biased region" description="Basic and acidic residues" evidence="7">
    <location>
        <begin position="67"/>
        <end position="93"/>
    </location>
</feature>
<feature type="region of interest" description="Disordered" evidence="7">
    <location>
        <begin position="651"/>
        <end position="746"/>
    </location>
</feature>
<dbReference type="OrthoDB" id="10471261at2759"/>
<feature type="compositionally biased region" description="Basic residues" evidence="7">
    <location>
        <begin position="311"/>
        <end position="322"/>
    </location>
</feature>
<dbReference type="GO" id="GO:0008270">
    <property type="term" value="F:zinc ion binding"/>
    <property type="evidence" value="ECO:0007669"/>
    <property type="project" value="UniProtKB-KW"/>
</dbReference>
<dbReference type="InterPro" id="IPR013088">
    <property type="entry name" value="Znf_NHR/GATA"/>
</dbReference>
<comment type="caution">
    <text evidence="9">The sequence shown here is derived from an EMBL/GenBank/DDBJ whole genome shotgun (WGS) entry which is preliminary data.</text>
</comment>
<evidence type="ECO:0000256" key="3">
    <source>
        <dbReference type="ARBA" id="ARBA00022771"/>
    </source>
</evidence>
<feature type="compositionally biased region" description="Polar residues" evidence="7">
    <location>
        <begin position="115"/>
        <end position="132"/>
    </location>
</feature>
<evidence type="ECO:0000256" key="2">
    <source>
        <dbReference type="ARBA" id="ARBA00022723"/>
    </source>
</evidence>
<keyword evidence="5" id="KW-0539">Nucleus</keyword>